<proteinExistence type="predicted"/>
<dbReference type="Gene3D" id="3.30.390.50">
    <property type="entry name" value="CO dehydrogenase flavoprotein, C-terminal domain"/>
    <property type="match status" value="1"/>
</dbReference>
<evidence type="ECO:0000256" key="2">
    <source>
        <dbReference type="ARBA" id="ARBA00022827"/>
    </source>
</evidence>
<evidence type="ECO:0000256" key="3">
    <source>
        <dbReference type="ARBA" id="ARBA00023002"/>
    </source>
</evidence>
<dbReference type="AlphaFoldDB" id="A0A497ZZP0"/>
<dbReference type="InterPro" id="IPR016167">
    <property type="entry name" value="FAD-bd_PCMH_sub1"/>
</dbReference>
<name>A0A497ZZP0_9RHOB</name>
<protein>
    <submittedName>
        <fullName evidence="5">CO/xanthine dehydrogenase FAD-binding subunit</fullName>
    </submittedName>
</protein>
<dbReference type="InterPro" id="IPR016169">
    <property type="entry name" value="FAD-bd_PCMH_sub2"/>
</dbReference>
<dbReference type="SMART" id="SM01092">
    <property type="entry name" value="CO_deh_flav_C"/>
    <property type="match status" value="1"/>
</dbReference>
<dbReference type="InterPro" id="IPR051312">
    <property type="entry name" value="Diverse_Substr_Oxidored"/>
</dbReference>
<dbReference type="PROSITE" id="PS51387">
    <property type="entry name" value="FAD_PCMH"/>
    <property type="match status" value="1"/>
</dbReference>
<dbReference type="Pfam" id="PF03450">
    <property type="entry name" value="CO_deh_flav_C"/>
    <property type="match status" value="1"/>
</dbReference>
<keyword evidence="1" id="KW-0285">Flavoprotein</keyword>
<keyword evidence="6" id="KW-1185">Reference proteome</keyword>
<dbReference type="STRING" id="981384.GCA_000192475_01017"/>
<sequence>MAYSQPSLLPDALGILKQAGVRIIAGGTDFYPALKAGQHPENLLDVTRIDGFSDITQSEGGTRIGAAVTWSDVVRTDLPRAFDALKQAAREVGSLQIQNAGTVVGNICNASPAADGVPPLLALNAEVELASAAKGKRVLPLEAFIRGVRQTALMDDELVTAIIVPKPHAGMTSGFEKLGSRRYLVISIAMTAANVLLDAKGRIAEARIAVGSCSAVAQRLTALEAGLIGQDPADVGISPIDVAALTPIDDVRGTSSYRLDAVRHQIQRAIHKAVS</sequence>
<gene>
    <name evidence="5" type="ORF">CLV75_2155</name>
</gene>
<dbReference type="SUPFAM" id="SSF55447">
    <property type="entry name" value="CO dehydrogenase flavoprotein C-terminal domain-like"/>
    <property type="match status" value="1"/>
</dbReference>
<evidence type="ECO:0000259" key="4">
    <source>
        <dbReference type="PROSITE" id="PS51387"/>
    </source>
</evidence>
<dbReference type="InterPro" id="IPR005107">
    <property type="entry name" value="CO_DH_flav_C"/>
</dbReference>
<evidence type="ECO:0000256" key="1">
    <source>
        <dbReference type="ARBA" id="ARBA00022630"/>
    </source>
</evidence>
<dbReference type="GO" id="GO:0016491">
    <property type="term" value="F:oxidoreductase activity"/>
    <property type="evidence" value="ECO:0007669"/>
    <property type="project" value="UniProtKB-KW"/>
</dbReference>
<dbReference type="Proteomes" id="UP000271700">
    <property type="component" value="Unassembled WGS sequence"/>
</dbReference>
<accession>A0A497ZZP0</accession>
<feature type="domain" description="FAD-binding PCMH-type" evidence="4">
    <location>
        <begin position="1"/>
        <end position="169"/>
    </location>
</feature>
<keyword evidence="3" id="KW-0560">Oxidoreductase</keyword>
<reference evidence="5 6" key="1">
    <citation type="submission" date="2018-10" db="EMBL/GenBank/DDBJ databases">
        <title>Genomic Encyclopedia of Archaeal and Bacterial Type Strains, Phase II (KMG-II): from individual species to whole genera.</title>
        <authorList>
            <person name="Goeker M."/>
        </authorList>
    </citation>
    <scope>NUCLEOTIDE SEQUENCE [LARGE SCALE GENOMIC DNA]</scope>
    <source>
        <strain evidence="5 6">DSM 29317</strain>
    </source>
</reference>
<dbReference type="InterPro" id="IPR016166">
    <property type="entry name" value="FAD-bd_PCMH"/>
</dbReference>
<keyword evidence="2" id="KW-0274">FAD</keyword>
<dbReference type="Gene3D" id="3.30.465.10">
    <property type="match status" value="1"/>
</dbReference>
<dbReference type="OrthoDB" id="9814706at2"/>
<evidence type="ECO:0000313" key="6">
    <source>
        <dbReference type="Proteomes" id="UP000271700"/>
    </source>
</evidence>
<dbReference type="PANTHER" id="PTHR42659:SF2">
    <property type="entry name" value="XANTHINE DEHYDROGENASE SUBUNIT C-RELATED"/>
    <property type="match status" value="1"/>
</dbReference>
<dbReference type="SUPFAM" id="SSF56176">
    <property type="entry name" value="FAD-binding/transporter-associated domain-like"/>
    <property type="match status" value="1"/>
</dbReference>
<organism evidence="5 6">
    <name type="scientific">Ruegeria conchae</name>
    <dbReference type="NCBI Taxonomy" id="981384"/>
    <lineage>
        <taxon>Bacteria</taxon>
        <taxon>Pseudomonadati</taxon>
        <taxon>Pseudomonadota</taxon>
        <taxon>Alphaproteobacteria</taxon>
        <taxon>Rhodobacterales</taxon>
        <taxon>Roseobacteraceae</taxon>
        <taxon>Ruegeria</taxon>
    </lineage>
</organism>
<evidence type="ECO:0000313" key="5">
    <source>
        <dbReference type="EMBL" id="RLK08477.1"/>
    </source>
</evidence>
<dbReference type="Pfam" id="PF00941">
    <property type="entry name" value="FAD_binding_5"/>
    <property type="match status" value="1"/>
</dbReference>
<dbReference type="PANTHER" id="PTHR42659">
    <property type="entry name" value="XANTHINE DEHYDROGENASE SUBUNIT C-RELATED"/>
    <property type="match status" value="1"/>
</dbReference>
<comment type="caution">
    <text evidence="5">The sequence shown here is derived from an EMBL/GenBank/DDBJ whole genome shotgun (WGS) entry which is preliminary data.</text>
</comment>
<dbReference type="GO" id="GO:0071949">
    <property type="term" value="F:FAD binding"/>
    <property type="evidence" value="ECO:0007669"/>
    <property type="project" value="InterPro"/>
</dbReference>
<dbReference type="InterPro" id="IPR002346">
    <property type="entry name" value="Mopterin_DH_FAD-bd"/>
</dbReference>
<dbReference type="InterPro" id="IPR036318">
    <property type="entry name" value="FAD-bd_PCMH-like_sf"/>
</dbReference>
<dbReference type="EMBL" id="RCCT01000002">
    <property type="protein sequence ID" value="RLK08477.1"/>
    <property type="molecule type" value="Genomic_DNA"/>
</dbReference>
<dbReference type="Gene3D" id="3.30.43.10">
    <property type="entry name" value="Uridine Diphospho-n-acetylenolpyruvylglucosamine Reductase, domain 2"/>
    <property type="match status" value="1"/>
</dbReference>
<dbReference type="InterPro" id="IPR036683">
    <property type="entry name" value="CO_DH_flav_C_dom_sf"/>
</dbReference>